<proteinExistence type="predicted"/>
<gene>
    <name evidence="2" type="ORF">ARMOST_19298</name>
</gene>
<reference evidence="3" key="1">
    <citation type="journal article" date="2017" name="Nat. Ecol. Evol.">
        <title>Genome expansion and lineage-specific genetic innovations in the forest pathogenic fungi Armillaria.</title>
        <authorList>
            <person name="Sipos G."/>
            <person name="Prasanna A.N."/>
            <person name="Walter M.C."/>
            <person name="O'Connor E."/>
            <person name="Balint B."/>
            <person name="Krizsan K."/>
            <person name="Kiss B."/>
            <person name="Hess J."/>
            <person name="Varga T."/>
            <person name="Slot J."/>
            <person name="Riley R."/>
            <person name="Boka B."/>
            <person name="Rigling D."/>
            <person name="Barry K."/>
            <person name="Lee J."/>
            <person name="Mihaltcheva S."/>
            <person name="LaButti K."/>
            <person name="Lipzen A."/>
            <person name="Waldron R."/>
            <person name="Moloney N.M."/>
            <person name="Sperisen C."/>
            <person name="Kredics L."/>
            <person name="Vagvoelgyi C."/>
            <person name="Patrignani A."/>
            <person name="Fitzpatrick D."/>
            <person name="Nagy I."/>
            <person name="Doyle S."/>
            <person name="Anderson J.B."/>
            <person name="Grigoriev I.V."/>
            <person name="Gueldener U."/>
            <person name="Muensterkoetter M."/>
            <person name="Nagy L.G."/>
        </authorList>
    </citation>
    <scope>NUCLEOTIDE SEQUENCE [LARGE SCALE GENOMIC DNA]</scope>
    <source>
        <strain evidence="3">C18/9</strain>
    </source>
</reference>
<keyword evidence="3" id="KW-1185">Reference proteome</keyword>
<evidence type="ECO:0000313" key="2">
    <source>
        <dbReference type="EMBL" id="SJL15793.1"/>
    </source>
</evidence>
<organism evidence="2 3">
    <name type="scientific">Armillaria ostoyae</name>
    <name type="common">Armillaria root rot fungus</name>
    <dbReference type="NCBI Taxonomy" id="47428"/>
    <lineage>
        <taxon>Eukaryota</taxon>
        <taxon>Fungi</taxon>
        <taxon>Dikarya</taxon>
        <taxon>Basidiomycota</taxon>
        <taxon>Agaricomycotina</taxon>
        <taxon>Agaricomycetes</taxon>
        <taxon>Agaricomycetidae</taxon>
        <taxon>Agaricales</taxon>
        <taxon>Marasmiineae</taxon>
        <taxon>Physalacriaceae</taxon>
        <taxon>Armillaria</taxon>
    </lineage>
</organism>
<evidence type="ECO:0000313" key="3">
    <source>
        <dbReference type="Proteomes" id="UP000219338"/>
    </source>
</evidence>
<dbReference type="OMA" id="REYEHAV"/>
<dbReference type="EMBL" id="FUEG01000030">
    <property type="protein sequence ID" value="SJL15793.1"/>
    <property type="molecule type" value="Genomic_DNA"/>
</dbReference>
<name>A0A284S460_ARMOS</name>
<dbReference type="OrthoDB" id="2654423at2759"/>
<protein>
    <submittedName>
        <fullName evidence="2">Uncharacterized protein</fullName>
    </submittedName>
</protein>
<sequence>MVSQHTPKSEEERRAAHNASSRRSYQKHRLDINKRRRDTYQAVAKKAKKKSKGCLKPLVRRAARNIDIEVNAGETHTQRSSELAATLDQLERLGRRFSLLTENSPRRFAESIYHEYLSTINSRHPRGFWSLIDNTITRLSTLENSAREYEHAVLNLAGVGKEMAYVQTILAPIGQLIYWLEDILCEAMIGLNSLQVKYDSQELAFCSDNI</sequence>
<feature type="region of interest" description="Disordered" evidence="1">
    <location>
        <begin position="1"/>
        <end position="35"/>
    </location>
</feature>
<dbReference type="AlphaFoldDB" id="A0A284S460"/>
<accession>A0A284S460</accession>
<dbReference type="Proteomes" id="UP000219338">
    <property type="component" value="Unassembled WGS sequence"/>
</dbReference>
<evidence type="ECO:0000256" key="1">
    <source>
        <dbReference type="SAM" id="MobiDB-lite"/>
    </source>
</evidence>